<evidence type="ECO:0000256" key="2">
    <source>
        <dbReference type="SAM" id="Phobius"/>
    </source>
</evidence>
<reference evidence="3 4" key="1">
    <citation type="journal article" date="2018" name="Proc. Natl. Acad. Sci. U.S.A.">
        <title>Draft genome sequence of Camellia sinensis var. sinensis provides insights into the evolution of the tea genome and tea quality.</title>
        <authorList>
            <person name="Wei C."/>
            <person name="Yang H."/>
            <person name="Wang S."/>
            <person name="Zhao J."/>
            <person name="Liu C."/>
            <person name="Gao L."/>
            <person name="Xia E."/>
            <person name="Lu Y."/>
            <person name="Tai Y."/>
            <person name="She G."/>
            <person name="Sun J."/>
            <person name="Cao H."/>
            <person name="Tong W."/>
            <person name="Gao Q."/>
            <person name="Li Y."/>
            <person name="Deng W."/>
            <person name="Jiang X."/>
            <person name="Wang W."/>
            <person name="Chen Q."/>
            <person name="Zhang S."/>
            <person name="Li H."/>
            <person name="Wu J."/>
            <person name="Wang P."/>
            <person name="Li P."/>
            <person name="Shi C."/>
            <person name="Zheng F."/>
            <person name="Jian J."/>
            <person name="Huang B."/>
            <person name="Shan D."/>
            <person name="Shi M."/>
            <person name="Fang C."/>
            <person name="Yue Y."/>
            <person name="Li F."/>
            <person name="Li D."/>
            <person name="Wei S."/>
            <person name="Han B."/>
            <person name="Jiang C."/>
            <person name="Yin Y."/>
            <person name="Xia T."/>
            <person name="Zhang Z."/>
            <person name="Bennetzen J.L."/>
            <person name="Zhao S."/>
            <person name="Wan X."/>
        </authorList>
    </citation>
    <scope>NUCLEOTIDE SEQUENCE [LARGE SCALE GENOMIC DNA]</scope>
    <source>
        <strain evidence="4">cv. Shuchazao</strain>
        <tissue evidence="3">Leaf</tissue>
    </source>
</reference>
<dbReference type="EMBL" id="SDRB02010455">
    <property type="protein sequence ID" value="THG06341.1"/>
    <property type="molecule type" value="Genomic_DNA"/>
</dbReference>
<keyword evidence="4" id="KW-1185">Reference proteome</keyword>
<dbReference type="AlphaFoldDB" id="A0A4S4DSX7"/>
<evidence type="ECO:0000256" key="1">
    <source>
        <dbReference type="SAM" id="MobiDB-lite"/>
    </source>
</evidence>
<evidence type="ECO:0000313" key="3">
    <source>
        <dbReference type="EMBL" id="THG06341.1"/>
    </source>
</evidence>
<dbReference type="Proteomes" id="UP000306102">
    <property type="component" value="Unassembled WGS sequence"/>
</dbReference>
<feature type="region of interest" description="Disordered" evidence="1">
    <location>
        <begin position="96"/>
        <end position="147"/>
    </location>
</feature>
<gene>
    <name evidence="3" type="ORF">TEA_016511</name>
</gene>
<keyword evidence="2" id="KW-0472">Membrane</keyword>
<keyword evidence="2" id="KW-0812">Transmembrane</keyword>
<proteinExistence type="predicted"/>
<feature type="transmembrane region" description="Helical" evidence="2">
    <location>
        <begin position="6"/>
        <end position="26"/>
    </location>
</feature>
<feature type="compositionally biased region" description="Basic and acidic residues" evidence="1">
    <location>
        <begin position="97"/>
        <end position="147"/>
    </location>
</feature>
<keyword evidence="2" id="KW-1133">Transmembrane helix</keyword>
<name>A0A4S4DSX7_CAMSN</name>
<protein>
    <submittedName>
        <fullName evidence="3">Uncharacterized protein</fullName>
    </submittedName>
</protein>
<sequence>MASSSTRIVMVSLMIIFAVVSSPLMLELEAARIPHRELEGPICPACNSFRDLSVLIVYAALLFRSRHAAVNSFRDLSVLIVYAALLFRSRHAAVVTEDEKKKNGKEVGKERRHGKEDMGEEGGGREEGREGEGKVEHTSDREWPYLV</sequence>
<accession>A0A4S4DSX7</accession>
<organism evidence="3 4">
    <name type="scientific">Camellia sinensis var. sinensis</name>
    <name type="common">China tea</name>
    <dbReference type="NCBI Taxonomy" id="542762"/>
    <lineage>
        <taxon>Eukaryota</taxon>
        <taxon>Viridiplantae</taxon>
        <taxon>Streptophyta</taxon>
        <taxon>Embryophyta</taxon>
        <taxon>Tracheophyta</taxon>
        <taxon>Spermatophyta</taxon>
        <taxon>Magnoliopsida</taxon>
        <taxon>eudicotyledons</taxon>
        <taxon>Gunneridae</taxon>
        <taxon>Pentapetalae</taxon>
        <taxon>asterids</taxon>
        <taxon>Ericales</taxon>
        <taxon>Theaceae</taxon>
        <taxon>Camellia</taxon>
    </lineage>
</organism>
<comment type="caution">
    <text evidence="3">The sequence shown here is derived from an EMBL/GenBank/DDBJ whole genome shotgun (WGS) entry which is preliminary data.</text>
</comment>
<evidence type="ECO:0000313" key="4">
    <source>
        <dbReference type="Proteomes" id="UP000306102"/>
    </source>
</evidence>